<protein>
    <submittedName>
        <fullName evidence="1">Uncharacterized protein</fullName>
    </submittedName>
</protein>
<name>A0ACC4ATJ7_POPAL</name>
<sequence>MTLNSLTTISDIQTFGLWKPLSLELFFFSCTLFLLRYLPPACFELNKTPLISLKVGVWSAGVLFYQMIFGRRPFGHDLTQERILRDDNYKSLQG</sequence>
<accession>A0ACC4ATJ7</accession>
<dbReference type="Proteomes" id="UP000309997">
    <property type="component" value="Unassembled WGS sequence"/>
</dbReference>
<comment type="caution">
    <text evidence="1">The sequence shown here is derived from an EMBL/GenBank/DDBJ whole genome shotgun (WGS) entry which is preliminary data.</text>
</comment>
<organism evidence="1 2">
    <name type="scientific">Populus alba</name>
    <name type="common">White poplar</name>
    <dbReference type="NCBI Taxonomy" id="43335"/>
    <lineage>
        <taxon>Eukaryota</taxon>
        <taxon>Viridiplantae</taxon>
        <taxon>Streptophyta</taxon>
        <taxon>Embryophyta</taxon>
        <taxon>Tracheophyta</taxon>
        <taxon>Spermatophyta</taxon>
        <taxon>Magnoliopsida</taxon>
        <taxon>eudicotyledons</taxon>
        <taxon>Gunneridae</taxon>
        <taxon>Pentapetalae</taxon>
        <taxon>rosids</taxon>
        <taxon>fabids</taxon>
        <taxon>Malpighiales</taxon>
        <taxon>Salicaceae</taxon>
        <taxon>Saliceae</taxon>
        <taxon>Populus</taxon>
    </lineage>
</organism>
<gene>
    <name evidence="1" type="ORF">D5086_029449</name>
</gene>
<dbReference type="EMBL" id="RCHU02000016">
    <property type="protein sequence ID" value="KAL3569559.1"/>
    <property type="molecule type" value="Genomic_DNA"/>
</dbReference>
<proteinExistence type="predicted"/>
<keyword evidence="2" id="KW-1185">Reference proteome</keyword>
<evidence type="ECO:0000313" key="1">
    <source>
        <dbReference type="EMBL" id="KAL3569559.1"/>
    </source>
</evidence>
<reference evidence="1 2" key="1">
    <citation type="journal article" date="2024" name="Plant Biotechnol. J.">
        <title>Genome and CRISPR/Cas9 system of a widespread forest tree (Populus alba) in the world.</title>
        <authorList>
            <person name="Liu Y.J."/>
            <person name="Jiang P.F."/>
            <person name="Han X.M."/>
            <person name="Li X.Y."/>
            <person name="Wang H.M."/>
            <person name="Wang Y.J."/>
            <person name="Wang X.X."/>
            <person name="Zeng Q.Y."/>
        </authorList>
    </citation>
    <scope>NUCLEOTIDE SEQUENCE [LARGE SCALE GENOMIC DNA]</scope>
    <source>
        <strain evidence="2">cv. PAL-ZL1</strain>
    </source>
</reference>
<evidence type="ECO:0000313" key="2">
    <source>
        <dbReference type="Proteomes" id="UP000309997"/>
    </source>
</evidence>